<accession>A0ABW6SWK1</accession>
<dbReference type="InterPro" id="IPR036526">
    <property type="entry name" value="C-N_Hydrolase_sf"/>
</dbReference>
<dbReference type="GO" id="GO:0016787">
    <property type="term" value="F:hydrolase activity"/>
    <property type="evidence" value="ECO:0007669"/>
    <property type="project" value="UniProtKB-KW"/>
</dbReference>
<reference evidence="3 4" key="1">
    <citation type="submission" date="2024-10" db="EMBL/GenBank/DDBJ databases">
        <title>The Natural Products Discovery Center: Release of the First 8490 Sequenced Strains for Exploring Actinobacteria Biosynthetic Diversity.</title>
        <authorList>
            <person name="Kalkreuter E."/>
            <person name="Kautsar S.A."/>
            <person name="Yang D."/>
            <person name="Bader C.D."/>
            <person name="Teijaro C.N."/>
            <person name="Fluegel L."/>
            <person name="Davis C.M."/>
            <person name="Simpson J.R."/>
            <person name="Lauterbach L."/>
            <person name="Steele A.D."/>
            <person name="Gui C."/>
            <person name="Meng S."/>
            <person name="Li G."/>
            <person name="Viehrig K."/>
            <person name="Ye F."/>
            <person name="Su P."/>
            <person name="Kiefer A.F."/>
            <person name="Nichols A."/>
            <person name="Cepeda A.J."/>
            <person name="Yan W."/>
            <person name="Fan B."/>
            <person name="Jiang Y."/>
            <person name="Adhikari A."/>
            <person name="Zheng C.-J."/>
            <person name="Schuster L."/>
            <person name="Cowan T.M."/>
            <person name="Smanski M.J."/>
            <person name="Chevrette M.G."/>
            <person name="De Carvalho L.P.S."/>
            <person name="Shen B."/>
        </authorList>
    </citation>
    <scope>NUCLEOTIDE SEQUENCE [LARGE SCALE GENOMIC DNA]</scope>
    <source>
        <strain evidence="3 4">NPDC002173</strain>
    </source>
</reference>
<gene>
    <name evidence="3" type="ORF">ACFYXI_27765</name>
</gene>
<dbReference type="Proteomes" id="UP001602013">
    <property type="component" value="Unassembled WGS sequence"/>
</dbReference>
<dbReference type="SUPFAM" id="SSF56317">
    <property type="entry name" value="Carbon-nitrogen hydrolase"/>
    <property type="match status" value="1"/>
</dbReference>
<dbReference type="PANTHER" id="PTHR43674:SF2">
    <property type="entry name" value="BETA-UREIDOPROPIONASE"/>
    <property type="match status" value="1"/>
</dbReference>
<dbReference type="PROSITE" id="PS50263">
    <property type="entry name" value="CN_HYDROLASE"/>
    <property type="match status" value="1"/>
</dbReference>
<evidence type="ECO:0000313" key="4">
    <source>
        <dbReference type="Proteomes" id="UP001602013"/>
    </source>
</evidence>
<comment type="caution">
    <text evidence="3">The sequence shown here is derived from an EMBL/GenBank/DDBJ whole genome shotgun (WGS) entry which is preliminary data.</text>
</comment>
<proteinExistence type="predicted"/>
<dbReference type="InterPro" id="IPR050345">
    <property type="entry name" value="Aliph_Amidase/BUP"/>
</dbReference>
<dbReference type="Pfam" id="PF00795">
    <property type="entry name" value="CN_hydrolase"/>
    <property type="match status" value="1"/>
</dbReference>
<dbReference type="RefSeq" id="WP_387415444.1">
    <property type="nucleotide sequence ID" value="NZ_JBIASD010000021.1"/>
</dbReference>
<feature type="domain" description="CN hydrolase" evidence="2">
    <location>
        <begin position="18"/>
        <end position="279"/>
    </location>
</feature>
<evidence type="ECO:0000313" key="3">
    <source>
        <dbReference type="EMBL" id="MFF3669394.1"/>
    </source>
</evidence>
<dbReference type="Gene3D" id="3.60.110.10">
    <property type="entry name" value="Carbon-nitrogen hydrolase"/>
    <property type="match status" value="1"/>
</dbReference>
<sequence length="346" mass="37456">MPNLSHPASYRALALQIATHSVSGMSMDDARASMRNAVSRIAVQVGGSKQWIGPDLRLVVLPEYALTGFPLGEPIPAWRDKAALEPGGPEYEALAAIARDQDVYLAGNAYESDEHFPDLYFQTSFVIDSAGETVLRCRRLYSMYSPTPFDVWDRYLDVYGPDALLPVARTPIGNLAAISSEEILYPELARSLALRGAEVLCHPTSESSSPLLTPKAIARRARAVENLAYVVSANSGGLIGTPIPADSTSGGSELIDFEGRVLAQAGPGESLVAAAELDLGALRRHRRRPGMGNLLARAKPALWATEYARHEGERPNELDGKVPDRAWFKERQVETIARLRAAGVIA</sequence>
<evidence type="ECO:0000259" key="2">
    <source>
        <dbReference type="PROSITE" id="PS50263"/>
    </source>
</evidence>
<evidence type="ECO:0000256" key="1">
    <source>
        <dbReference type="ARBA" id="ARBA00022801"/>
    </source>
</evidence>
<protein>
    <submittedName>
        <fullName evidence="3">Nitrilase-related carbon-nitrogen hydrolase</fullName>
    </submittedName>
</protein>
<keyword evidence="1 3" id="KW-0378">Hydrolase</keyword>
<dbReference type="PANTHER" id="PTHR43674">
    <property type="entry name" value="NITRILASE C965.09-RELATED"/>
    <property type="match status" value="1"/>
</dbReference>
<organism evidence="3 4">
    <name type="scientific">Microtetraspora malaysiensis</name>
    <dbReference type="NCBI Taxonomy" id="161358"/>
    <lineage>
        <taxon>Bacteria</taxon>
        <taxon>Bacillati</taxon>
        <taxon>Actinomycetota</taxon>
        <taxon>Actinomycetes</taxon>
        <taxon>Streptosporangiales</taxon>
        <taxon>Streptosporangiaceae</taxon>
        <taxon>Microtetraspora</taxon>
    </lineage>
</organism>
<dbReference type="EMBL" id="JBIASD010000021">
    <property type="protein sequence ID" value="MFF3669394.1"/>
    <property type="molecule type" value="Genomic_DNA"/>
</dbReference>
<keyword evidence="4" id="KW-1185">Reference proteome</keyword>
<dbReference type="InterPro" id="IPR003010">
    <property type="entry name" value="C-N_Hydrolase"/>
</dbReference>
<name>A0ABW6SWK1_9ACTN</name>